<dbReference type="Proteomes" id="UP000182690">
    <property type="component" value="Unassembled WGS sequence"/>
</dbReference>
<proteinExistence type="predicted"/>
<protein>
    <submittedName>
        <fullName evidence="1">Uncharacterized protein</fullName>
    </submittedName>
</protein>
<dbReference type="OrthoDB" id="4700192at2"/>
<organism evidence="1 2">
    <name type="scientific">Leucobacter chromiiresistens</name>
    <dbReference type="NCBI Taxonomy" id="1079994"/>
    <lineage>
        <taxon>Bacteria</taxon>
        <taxon>Bacillati</taxon>
        <taxon>Actinomycetota</taxon>
        <taxon>Actinomycetes</taxon>
        <taxon>Micrococcales</taxon>
        <taxon>Microbacteriaceae</taxon>
        <taxon>Leucobacter</taxon>
    </lineage>
</organism>
<dbReference type="EMBL" id="FNKB01000001">
    <property type="protein sequence ID" value="SDQ35180.1"/>
    <property type="molecule type" value="Genomic_DNA"/>
</dbReference>
<dbReference type="RefSeq" id="WP_010156888.1">
    <property type="nucleotide sequence ID" value="NZ_FNKB01000001.1"/>
</dbReference>
<reference evidence="1 2" key="1">
    <citation type="submission" date="2016-10" db="EMBL/GenBank/DDBJ databases">
        <authorList>
            <person name="de Groot N.N."/>
        </authorList>
    </citation>
    <scope>NUCLEOTIDE SEQUENCE [LARGE SCALE GENOMIC DNA]</scope>
    <source>
        <strain evidence="1 2">DSM 22788</strain>
    </source>
</reference>
<evidence type="ECO:0000313" key="2">
    <source>
        <dbReference type="Proteomes" id="UP000182690"/>
    </source>
</evidence>
<dbReference type="eggNOG" id="ENOG5031JT7">
    <property type="taxonomic scope" value="Bacteria"/>
</dbReference>
<sequence length="401" mass="43116">MTPGELLEGPRGRRLCLELARASIAALPEGHPDGERWQYGLFMAPMRLADEASSSRVVWYSSNADAASTAPPQPYGPGRPGAVSSAIDAFERVPLPDLTAALLLEALVATVDGARYWQPPEGYDALASLPEARRGMLRFAEVVIRSPHAAWWSRDDPAAAQYAVIPDVDPEVDPNATRGDAGAGPPELQLEDVSSRYAGATLGAWRADRRIIEQRSLRDLEEYPEGGSGEWWSFPPHGVLATTGAIPGFGPVALHLEEDGRGPEGATVVPIGAAAHARTCTIREASDWAALCAAHPLDVSAQMLHDWGETTGRSGAWVMPDWSRVAEHWDGVHLGTSAYLRLAGRAIDCGRDRAGVIAGWSPDTTFWLRDVVGPVGAAERWVRSEPNTHVNVHAWSRGVTS</sequence>
<accession>A0A1H1A6F7</accession>
<name>A0A1H1A6F7_9MICO</name>
<gene>
    <name evidence="1" type="ORF">SAMN04488565_2372</name>
</gene>
<dbReference type="AlphaFoldDB" id="A0A1H1A6F7"/>
<evidence type="ECO:0000313" key="1">
    <source>
        <dbReference type="EMBL" id="SDQ35180.1"/>
    </source>
</evidence>
<dbReference type="STRING" id="1079994.SAMN04488565_2372"/>